<keyword evidence="3" id="KW-1185">Reference proteome</keyword>
<gene>
    <name evidence="2" type="ORF">C8P66_11069</name>
</gene>
<evidence type="ECO:0000313" key="3">
    <source>
        <dbReference type="Proteomes" id="UP000249688"/>
    </source>
</evidence>
<reference evidence="2 3" key="1">
    <citation type="submission" date="2018-06" db="EMBL/GenBank/DDBJ databases">
        <title>Genomic Encyclopedia of Archaeal and Bacterial Type Strains, Phase II (KMG-II): from individual species to whole genera.</title>
        <authorList>
            <person name="Goeker M."/>
        </authorList>
    </citation>
    <scope>NUCLEOTIDE SEQUENCE [LARGE SCALE GENOMIC DNA]</scope>
    <source>
        <strain evidence="2 3">DSM 24525</strain>
    </source>
</reference>
<protein>
    <submittedName>
        <fullName evidence="2">Glycosyltransferase involved in cell wall biosynthesis</fullName>
    </submittedName>
</protein>
<evidence type="ECO:0000313" key="2">
    <source>
        <dbReference type="EMBL" id="PZW45871.1"/>
    </source>
</evidence>
<dbReference type="GO" id="GO:0016757">
    <property type="term" value="F:glycosyltransferase activity"/>
    <property type="evidence" value="ECO:0007669"/>
    <property type="project" value="InterPro"/>
</dbReference>
<keyword evidence="2" id="KW-0808">Transferase</keyword>
<dbReference type="AlphaFoldDB" id="A0A2W7IGH8"/>
<evidence type="ECO:0000259" key="1">
    <source>
        <dbReference type="Pfam" id="PF00534"/>
    </source>
</evidence>
<dbReference type="EMBL" id="QKYU01000010">
    <property type="protein sequence ID" value="PZW45871.1"/>
    <property type="molecule type" value="Genomic_DNA"/>
</dbReference>
<feature type="domain" description="Glycosyl transferase family 1" evidence="1">
    <location>
        <begin position="331"/>
        <end position="451"/>
    </location>
</feature>
<proteinExistence type="predicted"/>
<dbReference type="OrthoDB" id="9801609at2"/>
<organism evidence="2 3">
    <name type="scientific">Humitalea rosea</name>
    <dbReference type="NCBI Taxonomy" id="990373"/>
    <lineage>
        <taxon>Bacteria</taxon>
        <taxon>Pseudomonadati</taxon>
        <taxon>Pseudomonadota</taxon>
        <taxon>Alphaproteobacteria</taxon>
        <taxon>Acetobacterales</taxon>
        <taxon>Roseomonadaceae</taxon>
        <taxon>Humitalea</taxon>
    </lineage>
</organism>
<dbReference type="RefSeq" id="WP_111398141.1">
    <property type="nucleotide sequence ID" value="NZ_QKYU01000010.1"/>
</dbReference>
<dbReference type="PANTHER" id="PTHR46401:SF8">
    <property type="entry name" value="BLL6006 PROTEIN"/>
    <property type="match status" value="1"/>
</dbReference>
<dbReference type="InterPro" id="IPR001296">
    <property type="entry name" value="Glyco_trans_1"/>
</dbReference>
<sequence length="513" mass="55761">MGREAEPSGHRPAPAVVFLDVTLSLLHGGRLPVGIIRVEQDIARRLLARRDVALRLVVFDRRLRAYRAATPAEKAMLGDILAGAFTRLVPETAETDPAGTDGHALRALRLGLATVRELANGLRRLLGRLARTPPNVIAAQAEAFVRRRLPPSAGGAVSHALRAGLRNVLIAGLRAAHLILVGGAGVGRVGRHLAARLTRCPLPAADAQAPLSPDLPPDAVLVIAGNPWDWLDFDHLDRMVRERGLKVISVVYDVIAVDLPWATPGTPDIYHRFFVEMGHLAHAIVTISAYTAERYRAVIATPNDLSPRLSSCLLPVGLAEELVPLAVPALEGQRFVLYVSTIEARKNHRLLIDLWERLRQELPPGTLPALVFVGQWGWGTADDRNRLERNWRLRPHLRVLSRVGDAELAWLYRSAMFTVFPSHAEGFGLGAAESLAFGTPCIISTCPALVEATEGLMPALDPLDFPAWHAMVSRLVTDPAALEALRRAAGRFRPVPRDAFADHLAEIALAAVA</sequence>
<name>A0A2W7IGH8_9PROT</name>
<dbReference type="Pfam" id="PF00534">
    <property type="entry name" value="Glycos_transf_1"/>
    <property type="match status" value="1"/>
</dbReference>
<dbReference type="PANTHER" id="PTHR46401">
    <property type="entry name" value="GLYCOSYLTRANSFERASE WBBK-RELATED"/>
    <property type="match status" value="1"/>
</dbReference>
<comment type="caution">
    <text evidence="2">The sequence shown here is derived from an EMBL/GenBank/DDBJ whole genome shotgun (WGS) entry which is preliminary data.</text>
</comment>
<dbReference type="Proteomes" id="UP000249688">
    <property type="component" value="Unassembled WGS sequence"/>
</dbReference>
<dbReference type="Gene3D" id="3.40.50.2000">
    <property type="entry name" value="Glycogen Phosphorylase B"/>
    <property type="match status" value="1"/>
</dbReference>
<accession>A0A2W7IGH8</accession>
<dbReference type="SUPFAM" id="SSF53756">
    <property type="entry name" value="UDP-Glycosyltransferase/glycogen phosphorylase"/>
    <property type="match status" value="1"/>
</dbReference>